<reference evidence="2 3" key="1">
    <citation type="submission" date="2019-04" db="EMBL/GenBank/DDBJ databases">
        <title>Annotation for the trematode Fasciola gigantica.</title>
        <authorList>
            <person name="Choi Y.-J."/>
        </authorList>
    </citation>
    <scope>NUCLEOTIDE SEQUENCE [LARGE SCALE GENOMIC DNA]</scope>
    <source>
        <strain evidence="2">Uganda_cow_1</strain>
    </source>
</reference>
<evidence type="ECO:0000313" key="3">
    <source>
        <dbReference type="Proteomes" id="UP000316759"/>
    </source>
</evidence>
<dbReference type="Gene3D" id="1.20.1440.170">
    <property type="entry name" value="Translation machinery-associated protein 16-like"/>
    <property type="match status" value="1"/>
</dbReference>
<organism evidence="2 3">
    <name type="scientific">Fasciola gigantica</name>
    <name type="common">Giant liver fluke</name>
    <dbReference type="NCBI Taxonomy" id="46835"/>
    <lineage>
        <taxon>Eukaryota</taxon>
        <taxon>Metazoa</taxon>
        <taxon>Spiralia</taxon>
        <taxon>Lophotrochozoa</taxon>
        <taxon>Platyhelminthes</taxon>
        <taxon>Trematoda</taxon>
        <taxon>Digenea</taxon>
        <taxon>Plagiorchiida</taxon>
        <taxon>Echinostomata</taxon>
        <taxon>Echinostomatoidea</taxon>
        <taxon>Fasciolidae</taxon>
        <taxon>Fasciola</taxon>
    </lineage>
</organism>
<accession>A0A504YJL4</accession>
<dbReference type="GO" id="GO:0005634">
    <property type="term" value="C:nucleus"/>
    <property type="evidence" value="ECO:0007669"/>
    <property type="project" value="TreeGrafter"/>
</dbReference>
<dbReference type="EMBL" id="SUNJ01009167">
    <property type="protein sequence ID" value="TPP60635.1"/>
    <property type="molecule type" value="Genomic_DNA"/>
</dbReference>
<dbReference type="STRING" id="46835.A0A504YJL4"/>
<evidence type="ECO:0000256" key="1">
    <source>
        <dbReference type="ARBA" id="ARBA00034127"/>
    </source>
</evidence>
<dbReference type="AlphaFoldDB" id="A0A504YJL4"/>
<gene>
    <name evidence="2" type="ORF">FGIG_10917</name>
</gene>
<name>A0A504YJL4_FASGI</name>
<proteinExistence type="inferred from homology"/>
<sequence length="144" mass="16890">MKALHPQSRKAGQTRRRLHHDIRVNKRQKEQNLKHKLIERRLAWFRDNYPGESTHLTHAQLIQMIERYLQRTSGRKGPSTEEHASVTADTYNAFLEQEKQEFHSCGLQVPDLTSKTNVMNLRAWNGDKSKIPTINLRAIKKAQR</sequence>
<dbReference type="OrthoDB" id="270284at2759"/>
<dbReference type="PANTHER" id="PTHR13349:SF2">
    <property type="entry name" value="TRANSLATION MACHINERY-ASSOCIATED PROTEIN 16"/>
    <property type="match status" value="1"/>
</dbReference>
<comment type="similarity">
    <text evidence="1">Belongs to the TMA16 family.</text>
</comment>
<evidence type="ECO:0000313" key="2">
    <source>
        <dbReference type="EMBL" id="TPP60635.1"/>
    </source>
</evidence>
<dbReference type="Proteomes" id="UP000316759">
    <property type="component" value="Unassembled WGS sequence"/>
</dbReference>
<dbReference type="InterPro" id="IPR038356">
    <property type="entry name" value="Tma16_sf"/>
</dbReference>
<evidence type="ECO:0008006" key="4">
    <source>
        <dbReference type="Google" id="ProtNLM"/>
    </source>
</evidence>
<comment type="caution">
    <text evidence="2">The sequence shown here is derived from an EMBL/GenBank/DDBJ whole genome shotgun (WGS) entry which is preliminary data.</text>
</comment>
<protein>
    <recommendedName>
        <fullName evidence="4">Translation machinery-associated protein 16</fullName>
    </recommendedName>
</protein>
<keyword evidence="3" id="KW-1185">Reference proteome</keyword>
<dbReference type="PANTHER" id="PTHR13349">
    <property type="entry name" value="TRANSLATION MACHINERY-ASSOCIATED PROTEIN 16"/>
    <property type="match status" value="1"/>
</dbReference>
<dbReference type="Pfam" id="PF11176">
    <property type="entry name" value="Tma16"/>
    <property type="match status" value="1"/>
</dbReference>
<dbReference type="InterPro" id="IPR021346">
    <property type="entry name" value="Tma16"/>
</dbReference>